<dbReference type="AlphaFoldDB" id="A0A6J4INT3"/>
<protein>
    <recommendedName>
        <fullName evidence="2">HTH luxR-type domain-containing protein</fullName>
    </recommendedName>
</protein>
<dbReference type="Gene3D" id="3.40.50.300">
    <property type="entry name" value="P-loop containing nucleotide triphosphate hydrolases"/>
    <property type="match status" value="1"/>
</dbReference>
<dbReference type="PRINTS" id="PR00038">
    <property type="entry name" value="HTHLUXR"/>
</dbReference>
<dbReference type="PANTHER" id="PTHR47691:SF3">
    <property type="entry name" value="HTH-TYPE TRANSCRIPTIONAL REGULATOR RV0890C-RELATED"/>
    <property type="match status" value="1"/>
</dbReference>
<feature type="domain" description="HTH luxR-type" evidence="2">
    <location>
        <begin position="886"/>
        <end position="951"/>
    </location>
</feature>
<dbReference type="EMBL" id="CADCSZ010000156">
    <property type="protein sequence ID" value="CAA9255370.1"/>
    <property type="molecule type" value="Genomic_DNA"/>
</dbReference>
<dbReference type="InterPro" id="IPR058852">
    <property type="entry name" value="HTH_77"/>
</dbReference>
<dbReference type="GO" id="GO:0006355">
    <property type="term" value="P:regulation of DNA-templated transcription"/>
    <property type="evidence" value="ECO:0007669"/>
    <property type="project" value="InterPro"/>
</dbReference>
<dbReference type="PROSITE" id="PS00622">
    <property type="entry name" value="HTH_LUXR_1"/>
    <property type="match status" value="1"/>
</dbReference>
<dbReference type="Pfam" id="PF00196">
    <property type="entry name" value="GerE"/>
    <property type="match status" value="1"/>
</dbReference>
<dbReference type="InterPro" id="IPR036388">
    <property type="entry name" value="WH-like_DNA-bd_sf"/>
</dbReference>
<dbReference type="Pfam" id="PF25872">
    <property type="entry name" value="HTH_77"/>
    <property type="match status" value="1"/>
</dbReference>
<proteinExistence type="predicted"/>
<dbReference type="GO" id="GO:0003677">
    <property type="term" value="F:DNA binding"/>
    <property type="evidence" value="ECO:0007669"/>
    <property type="project" value="InterPro"/>
</dbReference>
<organism evidence="3">
    <name type="scientific">uncultured Acidimicrobiales bacterium</name>
    <dbReference type="NCBI Taxonomy" id="310071"/>
    <lineage>
        <taxon>Bacteria</taxon>
        <taxon>Bacillati</taxon>
        <taxon>Actinomycetota</taxon>
        <taxon>Acidimicrobiia</taxon>
        <taxon>Acidimicrobiales</taxon>
        <taxon>environmental samples</taxon>
    </lineage>
</organism>
<dbReference type="SUPFAM" id="SSF46894">
    <property type="entry name" value="C-terminal effector domain of the bipartite response regulators"/>
    <property type="match status" value="1"/>
</dbReference>
<evidence type="ECO:0000259" key="2">
    <source>
        <dbReference type="PROSITE" id="PS50043"/>
    </source>
</evidence>
<accession>A0A6J4INT3</accession>
<feature type="region of interest" description="Disordered" evidence="1">
    <location>
        <begin position="1"/>
        <end position="49"/>
    </location>
</feature>
<name>A0A6J4INT3_9ACTN</name>
<dbReference type="InterPro" id="IPR019734">
    <property type="entry name" value="TPR_rpt"/>
</dbReference>
<dbReference type="Gene3D" id="1.25.40.10">
    <property type="entry name" value="Tetratricopeptide repeat domain"/>
    <property type="match status" value="2"/>
</dbReference>
<dbReference type="SUPFAM" id="SSF52540">
    <property type="entry name" value="P-loop containing nucleoside triphosphate hydrolases"/>
    <property type="match status" value="1"/>
</dbReference>
<dbReference type="Gene3D" id="1.10.10.10">
    <property type="entry name" value="Winged helix-like DNA-binding domain superfamily/Winged helix DNA-binding domain"/>
    <property type="match status" value="1"/>
</dbReference>
<dbReference type="SMART" id="SM00421">
    <property type="entry name" value="HTH_LUXR"/>
    <property type="match status" value="1"/>
</dbReference>
<dbReference type="SMART" id="SM00028">
    <property type="entry name" value="TPR"/>
    <property type="match status" value="5"/>
</dbReference>
<dbReference type="SUPFAM" id="SSF48452">
    <property type="entry name" value="TPR-like"/>
    <property type="match status" value="2"/>
</dbReference>
<gene>
    <name evidence="3" type="ORF">AVDCRST_MAG76-2517</name>
</gene>
<reference evidence="3" key="1">
    <citation type="submission" date="2020-02" db="EMBL/GenBank/DDBJ databases">
        <authorList>
            <person name="Meier V. D."/>
        </authorList>
    </citation>
    <scope>NUCLEOTIDE SEQUENCE</scope>
    <source>
        <strain evidence="3">AVDCRST_MAG76</strain>
    </source>
</reference>
<evidence type="ECO:0000313" key="3">
    <source>
        <dbReference type="EMBL" id="CAA9255370.1"/>
    </source>
</evidence>
<dbReference type="PANTHER" id="PTHR47691">
    <property type="entry name" value="REGULATOR-RELATED"/>
    <property type="match status" value="1"/>
</dbReference>
<dbReference type="PRINTS" id="PR00364">
    <property type="entry name" value="DISEASERSIST"/>
</dbReference>
<dbReference type="CDD" id="cd06170">
    <property type="entry name" value="LuxR_C_like"/>
    <property type="match status" value="1"/>
</dbReference>
<dbReference type="InterPro" id="IPR016032">
    <property type="entry name" value="Sig_transdc_resp-reg_C-effctor"/>
</dbReference>
<dbReference type="InterPro" id="IPR011990">
    <property type="entry name" value="TPR-like_helical_dom_sf"/>
</dbReference>
<evidence type="ECO:0000256" key="1">
    <source>
        <dbReference type="SAM" id="MobiDB-lite"/>
    </source>
</evidence>
<sequence>MTFRPQSLGKEGRTDRPVPTSLPPRRRASDVNRRHGSPRHNLPQPASGFVGRGEEIAQVGALLGQSRLVSLTGPGGMGKTRLALELAGQAATRYPDGVWFVELDLLTDAASLPEAISNTLLPRDRPAGPRSIEDLTAQIGGRRLLLVLDNCEHLVSACAHLVEHLLRSCSALDVLVTSRERLGITGEQSWTVRPLSLPEPDQASTRPLLSSEAGQLFVHRATEANSRFQLTDANAGVVAEICRRLDGMPLAIELAAMRTASLSAADILDRLDDRFRLLSSGSPTAPGRHQTLVGSLELSHDLLTASEAALLRRLSVFSGWTLVAAEEVCSGDPLSRADMVDLLGGLVRKSLVMAEEGEEGVRYRLLETIRVWAELKLADASESEAVRRAHASWCVELAEQADSELGGRHPKPWLDSLELEHNNLFAALEWTRAAGEVELGLRLATALARFWRLRGHIQAGQRWLEWAVVACAESEVPLQAKALRAAGLLRGLLGDIASALPLLEESSALYTEIGDHEASLCACSPSFLMSRNPRQALPLLEERARTCRRTGDTKGLAHLLHSVGQVHYILCDVDSARRAFDECVQLGRGAADGEALRSGLLGLSRVDLLLGNLIGAEAWAAEARIEAESAADDDDAALSLGFLGEVARMRGQWEKARGLLDDSVRRAREGGMPLGIARSLFFLAELAESEGDKEAGALYERSLAVAQAGKGPVFHEARCLLGMGSAAEAEGDLNSATGHLLEALEMAQGVGDLMVSAEALHRLGVVSRRQDKDEEAALLEHRSLNLYHSVGALPGIASSVESLAGLAAGGRPEVAARLFGAAEAVRDPQGYARSDRDQAGYEVDVATARAGLAPEVFMAKWAEGGALSVDEAVAYALRGRRDPQRPATGWDSLTSAEREVVRLVSQGLSNRDIGQRLFISPRTVGHHLTHVYDKLGIRSRGALTKELGGREL</sequence>
<dbReference type="InterPro" id="IPR000792">
    <property type="entry name" value="Tscrpt_reg_LuxR_C"/>
</dbReference>
<dbReference type="InterPro" id="IPR027417">
    <property type="entry name" value="P-loop_NTPase"/>
</dbReference>
<dbReference type="PROSITE" id="PS50043">
    <property type="entry name" value="HTH_LUXR_2"/>
    <property type="match status" value="1"/>
</dbReference>